<reference evidence="8" key="1">
    <citation type="journal article" date="2019" name="Int. J. Syst. Evol. Microbiol.">
        <title>The Global Catalogue of Microorganisms (GCM) 10K type strain sequencing project: providing services to taxonomists for standard genome sequencing and annotation.</title>
        <authorList>
            <consortium name="The Broad Institute Genomics Platform"/>
            <consortium name="The Broad Institute Genome Sequencing Center for Infectious Disease"/>
            <person name="Wu L."/>
            <person name="Ma J."/>
        </authorList>
    </citation>
    <scope>NUCLEOTIDE SEQUENCE [LARGE SCALE GENOMIC DNA]</scope>
    <source>
        <strain evidence="8">NBRC 102520</strain>
    </source>
</reference>
<comment type="subcellular location">
    <subcellularLocation>
        <location evidence="1">Cell outer membrane</location>
    </subcellularLocation>
</comment>
<evidence type="ECO:0000256" key="3">
    <source>
        <dbReference type="ARBA" id="ARBA00023237"/>
    </source>
</evidence>
<evidence type="ECO:0000256" key="4">
    <source>
        <dbReference type="PROSITE-ProRule" id="PRU00473"/>
    </source>
</evidence>
<evidence type="ECO:0000313" key="7">
    <source>
        <dbReference type="EMBL" id="GLR88815.1"/>
    </source>
</evidence>
<keyword evidence="8" id="KW-1185">Reference proteome</keyword>
<feature type="signal peptide" evidence="5">
    <location>
        <begin position="1"/>
        <end position="28"/>
    </location>
</feature>
<keyword evidence="3" id="KW-0998">Cell outer membrane</keyword>
<proteinExistence type="predicted"/>
<dbReference type="Gene3D" id="3.30.1330.60">
    <property type="entry name" value="OmpA-like domain"/>
    <property type="match status" value="1"/>
</dbReference>
<dbReference type="InterPro" id="IPR050330">
    <property type="entry name" value="Bact_OuterMem_StrucFunc"/>
</dbReference>
<dbReference type="Pfam" id="PF00691">
    <property type="entry name" value="OmpA"/>
    <property type="match status" value="1"/>
</dbReference>
<keyword evidence="2 4" id="KW-0472">Membrane</keyword>
<dbReference type="PRINTS" id="PR01021">
    <property type="entry name" value="OMPADOMAIN"/>
</dbReference>
<evidence type="ECO:0000256" key="2">
    <source>
        <dbReference type="ARBA" id="ARBA00023136"/>
    </source>
</evidence>
<comment type="caution">
    <text evidence="7">The sequence shown here is derived from an EMBL/GenBank/DDBJ whole genome shotgun (WGS) entry which is preliminary data.</text>
</comment>
<dbReference type="PANTHER" id="PTHR30329:SF21">
    <property type="entry name" value="LIPOPROTEIN YIAD-RELATED"/>
    <property type="match status" value="1"/>
</dbReference>
<dbReference type="InterPro" id="IPR006690">
    <property type="entry name" value="OMPA-like_CS"/>
</dbReference>
<evidence type="ECO:0000259" key="6">
    <source>
        <dbReference type="PROSITE" id="PS51123"/>
    </source>
</evidence>
<evidence type="ECO:0000256" key="5">
    <source>
        <dbReference type="SAM" id="SignalP"/>
    </source>
</evidence>
<organism evidence="7 8">
    <name type="scientific">Bradyrhizobium iriomotense</name>
    <dbReference type="NCBI Taxonomy" id="441950"/>
    <lineage>
        <taxon>Bacteria</taxon>
        <taxon>Pseudomonadati</taxon>
        <taxon>Pseudomonadota</taxon>
        <taxon>Alphaproteobacteria</taxon>
        <taxon>Hyphomicrobiales</taxon>
        <taxon>Nitrobacteraceae</taxon>
        <taxon>Bradyrhizobium</taxon>
    </lineage>
</organism>
<dbReference type="EMBL" id="BSOW01000021">
    <property type="protein sequence ID" value="GLR88815.1"/>
    <property type="molecule type" value="Genomic_DNA"/>
</dbReference>
<accession>A0ABQ6B553</accession>
<dbReference type="RefSeq" id="WP_284270617.1">
    <property type="nucleotide sequence ID" value="NZ_BSOW01000021.1"/>
</dbReference>
<dbReference type="InterPro" id="IPR036737">
    <property type="entry name" value="OmpA-like_sf"/>
</dbReference>
<evidence type="ECO:0000313" key="8">
    <source>
        <dbReference type="Proteomes" id="UP001156905"/>
    </source>
</evidence>
<feature type="domain" description="OmpA-like" evidence="6">
    <location>
        <begin position="91"/>
        <end position="209"/>
    </location>
</feature>
<dbReference type="PROSITE" id="PS01068">
    <property type="entry name" value="OMPA_1"/>
    <property type="match status" value="1"/>
</dbReference>
<dbReference type="Proteomes" id="UP001156905">
    <property type="component" value="Unassembled WGS sequence"/>
</dbReference>
<name>A0ABQ6B553_9BRAD</name>
<keyword evidence="5" id="KW-0732">Signal</keyword>
<sequence>MTRFDKFFGLKAITISAALSLTAGLALAGDNNITANEILNALKSKPLTRGLSAGPQTETADQAKEASFLNTVRNRQTRSLSMGEREQIAELAASKPKIDLEIQFDYNSANIAKTSEASVQALGKALSDPALKGSTFVVAGHTDAIGSDPFNQDLSERRADTIKKYLIQNYGLTGSDLVTVGYGKTKLKDTANGADPINRRVQVVNMETKTTASK</sequence>
<evidence type="ECO:0000256" key="1">
    <source>
        <dbReference type="ARBA" id="ARBA00004442"/>
    </source>
</evidence>
<gene>
    <name evidence="7" type="ORF">GCM10007857_55280</name>
</gene>
<dbReference type="PANTHER" id="PTHR30329">
    <property type="entry name" value="STATOR ELEMENT OF FLAGELLAR MOTOR COMPLEX"/>
    <property type="match status" value="1"/>
</dbReference>
<dbReference type="InterPro" id="IPR006665">
    <property type="entry name" value="OmpA-like"/>
</dbReference>
<dbReference type="SUPFAM" id="SSF103088">
    <property type="entry name" value="OmpA-like"/>
    <property type="match status" value="1"/>
</dbReference>
<protein>
    <submittedName>
        <fullName evidence="7">Membrane protein</fullName>
    </submittedName>
</protein>
<feature type="chain" id="PRO_5047364039" evidence="5">
    <location>
        <begin position="29"/>
        <end position="214"/>
    </location>
</feature>
<dbReference type="PROSITE" id="PS51123">
    <property type="entry name" value="OMPA_2"/>
    <property type="match status" value="1"/>
</dbReference>
<dbReference type="CDD" id="cd07185">
    <property type="entry name" value="OmpA_C-like"/>
    <property type="match status" value="1"/>
</dbReference>
<dbReference type="InterPro" id="IPR006664">
    <property type="entry name" value="OMP_bac"/>
</dbReference>